<evidence type="ECO:0000256" key="11">
    <source>
        <dbReference type="SAM" id="Phobius"/>
    </source>
</evidence>
<evidence type="ECO:0000256" key="8">
    <source>
        <dbReference type="ARBA" id="ARBA00022989"/>
    </source>
</evidence>
<dbReference type="InterPro" id="IPR001460">
    <property type="entry name" value="PCN-bd_Tpept"/>
</dbReference>
<keyword evidence="5 11" id="KW-0812">Transmembrane</keyword>
<evidence type="ECO:0000256" key="10">
    <source>
        <dbReference type="ARBA" id="ARBA00023316"/>
    </source>
</evidence>
<evidence type="ECO:0000313" key="14">
    <source>
        <dbReference type="EMBL" id="PSR22026.1"/>
    </source>
</evidence>
<organism evidence="14 15">
    <name type="scientific">Sulfobacillus acidophilus</name>
    <dbReference type="NCBI Taxonomy" id="53633"/>
    <lineage>
        <taxon>Bacteria</taxon>
        <taxon>Bacillati</taxon>
        <taxon>Bacillota</taxon>
        <taxon>Clostridia</taxon>
        <taxon>Eubacteriales</taxon>
        <taxon>Clostridiales Family XVII. Incertae Sedis</taxon>
        <taxon>Sulfobacillus</taxon>
    </lineage>
</organism>
<dbReference type="GO" id="GO:0071555">
    <property type="term" value="P:cell wall organization"/>
    <property type="evidence" value="ECO:0007669"/>
    <property type="project" value="UniProtKB-KW"/>
</dbReference>
<dbReference type="Proteomes" id="UP000241848">
    <property type="component" value="Unassembled WGS sequence"/>
</dbReference>
<dbReference type="Gene3D" id="3.90.1310.10">
    <property type="entry name" value="Penicillin-binding protein 2a (Domain 2)"/>
    <property type="match status" value="1"/>
</dbReference>
<keyword evidence="9 11" id="KW-0472">Membrane</keyword>
<dbReference type="InterPro" id="IPR036138">
    <property type="entry name" value="PBP_dimer_sf"/>
</dbReference>
<dbReference type="SUPFAM" id="SSF56519">
    <property type="entry name" value="Penicillin binding protein dimerisation domain"/>
    <property type="match status" value="1"/>
</dbReference>
<name>A0A2T2WIH8_9FIRM</name>
<reference evidence="14 15" key="1">
    <citation type="journal article" date="2014" name="BMC Genomics">
        <title>Comparison of environmental and isolate Sulfobacillus genomes reveals diverse carbon, sulfur, nitrogen, and hydrogen metabolisms.</title>
        <authorList>
            <person name="Justice N.B."/>
            <person name="Norman A."/>
            <person name="Brown C.T."/>
            <person name="Singh A."/>
            <person name="Thomas B.C."/>
            <person name="Banfield J.F."/>
        </authorList>
    </citation>
    <scope>NUCLEOTIDE SEQUENCE [LARGE SCALE GENOMIC DNA]</scope>
    <source>
        <strain evidence="14">AMDSBA3</strain>
    </source>
</reference>
<evidence type="ECO:0000259" key="12">
    <source>
        <dbReference type="Pfam" id="PF00905"/>
    </source>
</evidence>
<dbReference type="SUPFAM" id="SSF56601">
    <property type="entry name" value="beta-lactamase/transpeptidase-like"/>
    <property type="match status" value="1"/>
</dbReference>
<dbReference type="PANTHER" id="PTHR30627:SF2">
    <property type="entry name" value="PEPTIDOGLYCAN D,D-TRANSPEPTIDASE MRDA"/>
    <property type="match status" value="1"/>
</dbReference>
<evidence type="ECO:0000256" key="6">
    <source>
        <dbReference type="ARBA" id="ARBA00022960"/>
    </source>
</evidence>
<dbReference type="InterPro" id="IPR012338">
    <property type="entry name" value="Beta-lactam/transpept-like"/>
</dbReference>
<dbReference type="GO" id="GO:0071972">
    <property type="term" value="F:peptidoglycan L,D-transpeptidase activity"/>
    <property type="evidence" value="ECO:0007669"/>
    <property type="project" value="TreeGrafter"/>
</dbReference>
<evidence type="ECO:0000256" key="9">
    <source>
        <dbReference type="ARBA" id="ARBA00023136"/>
    </source>
</evidence>
<dbReference type="PANTHER" id="PTHR30627">
    <property type="entry name" value="PEPTIDOGLYCAN D,D-TRANSPEPTIDASE"/>
    <property type="match status" value="1"/>
</dbReference>
<dbReference type="GO" id="GO:0005886">
    <property type="term" value="C:plasma membrane"/>
    <property type="evidence" value="ECO:0007669"/>
    <property type="project" value="UniProtKB-SubCell"/>
</dbReference>
<evidence type="ECO:0000256" key="5">
    <source>
        <dbReference type="ARBA" id="ARBA00022692"/>
    </source>
</evidence>
<evidence type="ECO:0000256" key="7">
    <source>
        <dbReference type="ARBA" id="ARBA00022984"/>
    </source>
</evidence>
<dbReference type="GO" id="GO:0008360">
    <property type="term" value="P:regulation of cell shape"/>
    <property type="evidence" value="ECO:0007669"/>
    <property type="project" value="UniProtKB-KW"/>
</dbReference>
<comment type="subcellular location">
    <subcellularLocation>
        <location evidence="2">Cell membrane</location>
    </subcellularLocation>
    <subcellularLocation>
        <location evidence="1">Membrane</location>
        <topology evidence="1">Single-pass membrane protein</topology>
    </subcellularLocation>
</comment>
<gene>
    <name evidence="14" type="ORF">C7B45_08480</name>
</gene>
<keyword evidence="8 11" id="KW-1133">Transmembrane helix</keyword>
<feature type="transmembrane region" description="Helical" evidence="11">
    <location>
        <begin position="12"/>
        <end position="29"/>
    </location>
</feature>
<proteinExistence type="inferred from homology"/>
<evidence type="ECO:0000259" key="13">
    <source>
        <dbReference type="Pfam" id="PF03717"/>
    </source>
</evidence>
<evidence type="ECO:0000256" key="2">
    <source>
        <dbReference type="ARBA" id="ARBA00004236"/>
    </source>
</evidence>
<evidence type="ECO:0000313" key="15">
    <source>
        <dbReference type="Proteomes" id="UP000241848"/>
    </source>
</evidence>
<dbReference type="Gene3D" id="3.40.710.10">
    <property type="entry name" value="DD-peptidase/beta-lactamase superfamily"/>
    <property type="match status" value="1"/>
</dbReference>
<dbReference type="InterPro" id="IPR005311">
    <property type="entry name" value="PBP_dimer"/>
</dbReference>
<keyword evidence="4" id="KW-1003">Cell membrane</keyword>
<dbReference type="GO" id="GO:0008658">
    <property type="term" value="F:penicillin binding"/>
    <property type="evidence" value="ECO:0007669"/>
    <property type="project" value="InterPro"/>
</dbReference>
<comment type="caution">
    <text evidence="14">The sequence shown here is derived from an EMBL/GenBank/DDBJ whole genome shotgun (WGS) entry which is preliminary data.</text>
</comment>
<dbReference type="GO" id="GO:0009252">
    <property type="term" value="P:peptidoglycan biosynthetic process"/>
    <property type="evidence" value="ECO:0007669"/>
    <property type="project" value="UniProtKB-KW"/>
</dbReference>
<dbReference type="Pfam" id="PF03717">
    <property type="entry name" value="PBP_dimer"/>
    <property type="match status" value="1"/>
</dbReference>
<feature type="domain" description="Penicillin-binding protein transpeptidase" evidence="12">
    <location>
        <begin position="263"/>
        <end position="603"/>
    </location>
</feature>
<evidence type="ECO:0000256" key="3">
    <source>
        <dbReference type="ARBA" id="ARBA00007171"/>
    </source>
</evidence>
<evidence type="ECO:0000256" key="4">
    <source>
        <dbReference type="ARBA" id="ARBA00022475"/>
    </source>
</evidence>
<comment type="similarity">
    <text evidence="3">Belongs to the transpeptidase family.</text>
</comment>
<keyword evidence="7" id="KW-0573">Peptidoglycan synthesis</keyword>
<dbReference type="EMBL" id="PXYV01000023">
    <property type="protein sequence ID" value="PSR22026.1"/>
    <property type="molecule type" value="Genomic_DNA"/>
</dbReference>
<dbReference type="Pfam" id="PF00905">
    <property type="entry name" value="Transpeptidase"/>
    <property type="match status" value="1"/>
</dbReference>
<feature type="domain" description="Penicillin-binding protein dimerisation" evidence="13">
    <location>
        <begin position="52"/>
        <end position="209"/>
    </location>
</feature>
<dbReference type="InterPro" id="IPR050515">
    <property type="entry name" value="Beta-lactam/transpept"/>
</dbReference>
<keyword evidence="6" id="KW-0133">Cell shape</keyword>
<accession>A0A2T2WIH8</accession>
<evidence type="ECO:0000256" key="1">
    <source>
        <dbReference type="ARBA" id="ARBA00004167"/>
    </source>
</evidence>
<protein>
    <submittedName>
        <fullName evidence="14">Penicillin-binding protein 2</fullName>
    </submittedName>
</protein>
<dbReference type="AlphaFoldDB" id="A0A2T2WIH8"/>
<sequence>MPLKRTGRRAIFMLSFVTASFCVVGWRFWDLQVLHGAHYQALAQQDQLRQIPIPAPRGNIVTANGVTVATSKPAWTLYYLSQGSTLPTPELNRLSHDLGIPAKTINQNILTQLRVQPSYDPIEIDASLTPKQITVIDENINSLPYLRIQPTAIRSYPYGSIMGNILGFLDENTATTDKGVYGLEQEYNSYLVGHSGGEYAEVNRAGQLVKLFGQEVPTPGDTLHLTINWTLEKTAYSALGYIMHIMQHANPALTAYAPSANQGGVIALNPNNGDILAIASLPSYNPNKLVPNNPDRTAYLEQLDKKAEKTGNSPFTIVPINNPFPPGSTFKPIMAVAALASHIVTATTEIYDPGYFPKIPSFHSWEYPNAFGWLNIEQAIGLSDDTFFYTLGYDMGINVMDHWMKMFLLNKPTGIDLPYAVTNTIPTPQELEQTQHVPWTPGQNLNTVIGQGLDDFTMITLARADAAIANGGTLYEPHLVSEITSPSGKVVKKFKPVVQGRINLPASVWNIVHKGMELSAQDPDIAHTGTSGTGYGALAGFPIPLASKTGTAQVNGKQNNAVFLTYGPMYGSHPHPTILIMVYVKGGNWGADSGFVARAIYDQYFKVKDPSAKSLLDYTFGEPFNWPFGYQALAAKAP</sequence>
<keyword evidence="10" id="KW-0961">Cell wall biogenesis/degradation</keyword>